<dbReference type="STRING" id="6280.A0A0N4T509"/>
<dbReference type="AlphaFoldDB" id="A0A0N4T509"/>
<dbReference type="Pfam" id="PF05649">
    <property type="entry name" value="Peptidase_M13_N"/>
    <property type="match status" value="1"/>
</dbReference>
<evidence type="ECO:0000313" key="12">
    <source>
        <dbReference type="WBParaSite" id="BPAG_0000329001-mRNA-1"/>
    </source>
</evidence>
<evidence type="ECO:0000256" key="2">
    <source>
        <dbReference type="ARBA" id="ARBA00007357"/>
    </source>
</evidence>
<dbReference type="Proteomes" id="UP000278627">
    <property type="component" value="Unassembled WGS sequence"/>
</dbReference>
<comment type="cofactor">
    <cofactor evidence="1">
        <name>Zn(2+)</name>
        <dbReference type="ChEBI" id="CHEBI:29105"/>
    </cofactor>
</comment>
<dbReference type="EMBL" id="UZAD01000826">
    <property type="protein sequence ID" value="VDN84446.1"/>
    <property type="molecule type" value="Genomic_DNA"/>
</dbReference>
<dbReference type="InterPro" id="IPR042089">
    <property type="entry name" value="Peptidase_M13_dom_2"/>
</dbReference>
<accession>A0A0N4T509</accession>
<sequence length="426" mass="49421">MYHLIPASMHDIIDNQTNIIIQEVEFMKNLSNLLSTTNKRIIANYIFWRTIDVWSDILGKKIGDIRLKLTRVMSGQQKMIPRWQQCVQRTENLLAQATSALFVRKHFSSEIRKEVLDILENIKKAFQDIVEEIDWMDNSTKKAALQKVAAITNKIGYHDMIMNDTALTEYYKKLNITSKDSYFQILRKIAKWDAERYFLRLKKPFDKYEFVQSASTVNAFFTFRMNSLTLPAGFLTSPFFNRYYPKAANYGALGTVMGHELTHGFDDDGSLYDMNGNLNNWWSKESYKNFRNKAQCFIEQYDSYKVPNTDFKVNGKLTLGENIADNGGIKQSFRAYKKYIEQIGHSAHKLPGMSKFTDEQIFFLSFAQVWCGHQTKEAQIKQVLTNEHSPAKYRVNGPLSNLPEFSQAFNCSFGSLLNPQKRCSVW</sequence>
<dbReference type="PANTHER" id="PTHR11733:SF237">
    <property type="entry name" value="NEPRILYSIN-LIKE 4"/>
    <property type="match status" value="1"/>
</dbReference>
<proteinExistence type="inferred from homology"/>
<evidence type="ECO:0000256" key="6">
    <source>
        <dbReference type="ARBA" id="ARBA00022833"/>
    </source>
</evidence>
<keyword evidence="5" id="KW-0378">Hydrolase</keyword>
<dbReference type="PANTHER" id="PTHR11733">
    <property type="entry name" value="ZINC METALLOPROTEASE FAMILY M13 NEPRILYSIN-RELATED"/>
    <property type="match status" value="1"/>
</dbReference>
<dbReference type="InterPro" id="IPR008753">
    <property type="entry name" value="Peptidase_M13_N"/>
</dbReference>
<dbReference type="GO" id="GO:0016485">
    <property type="term" value="P:protein processing"/>
    <property type="evidence" value="ECO:0007669"/>
    <property type="project" value="TreeGrafter"/>
</dbReference>
<keyword evidence="4" id="KW-0479">Metal-binding</keyword>
<dbReference type="GO" id="GO:0004222">
    <property type="term" value="F:metalloendopeptidase activity"/>
    <property type="evidence" value="ECO:0007669"/>
    <property type="project" value="InterPro"/>
</dbReference>
<keyword evidence="3" id="KW-0645">Protease</keyword>
<evidence type="ECO:0000313" key="10">
    <source>
        <dbReference type="EMBL" id="VDN84446.1"/>
    </source>
</evidence>
<dbReference type="WBParaSite" id="BPAG_0000329001-mRNA-1">
    <property type="protein sequence ID" value="BPAG_0000329001-mRNA-1"/>
    <property type="gene ID" value="BPAG_0000329001"/>
</dbReference>
<dbReference type="GO" id="GO:0005886">
    <property type="term" value="C:plasma membrane"/>
    <property type="evidence" value="ECO:0007669"/>
    <property type="project" value="TreeGrafter"/>
</dbReference>
<dbReference type="Gene3D" id="3.40.390.10">
    <property type="entry name" value="Collagenase (Catalytic Domain)"/>
    <property type="match status" value="1"/>
</dbReference>
<keyword evidence="7" id="KW-0482">Metalloprotease</keyword>
<reference evidence="10 11" key="2">
    <citation type="submission" date="2018-11" db="EMBL/GenBank/DDBJ databases">
        <authorList>
            <consortium name="Pathogen Informatics"/>
        </authorList>
    </citation>
    <scope>NUCLEOTIDE SEQUENCE [LARGE SCALE GENOMIC DNA]</scope>
</reference>
<gene>
    <name evidence="10" type="ORF">BPAG_LOCUS3260</name>
</gene>
<protein>
    <submittedName>
        <fullName evidence="12">Peptidase_M13 domain-containing protein</fullName>
    </submittedName>
</protein>
<feature type="domain" description="Peptidase M13 N-terminal" evidence="9">
    <location>
        <begin position="12"/>
        <end position="157"/>
    </location>
</feature>
<evidence type="ECO:0000256" key="3">
    <source>
        <dbReference type="ARBA" id="ARBA00022670"/>
    </source>
</evidence>
<dbReference type="InterPro" id="IPR024079">
    <property type="entry name" value="MetalloPept_cat_dom_sf"/>
</dbReference>
<evidence type="ECO:0000259" key="8">
    <source>
        <dbReference type="Pfam" id="PF01431"/>
    </source>
</evidence>
<organism evidence="12">
    <name type="scientific">Brugia pahangi</name>
    <name type="common">Filarial nematode worm</name>
    <dbReference type="NCBI Taxonomy" id="6280"/>
    <lineage>
        <taxon>Eukaryota</taxon>
        <taxon>Metazoa</taxon>
        <taxon>Ecdysozoa</taxon>
        <taxon>Nematoda</taxon>
        <taxon>Chromadorea</taxon>
        <taxon>Rhabditida</taxon>
        <taxon>Spirurina</taxon>
        <taxon>Spiruromorpha</taxon>
        <taxon>Filarioidea</taxon>
        <taxon>Onchocercidae</taxon>
        <taxon>Brugia</taxon>
    </lineage>
</organism>
<dbReference type="CDD" id="cd08662">
    <property type="entry name" value="M13"/>
    <property type="match status" value="1"/>
</dbReference>
<evidence type="ECO:0000259" key="9">
    <source>
        <dbReference type="Pfam" id="PF05649"/>
    </source>
</evidence>
<dbReference type="Pfam" id="PF01431">
    <property type="entry name" value="Peptidase_M13"/>
    <property type="match status" value="1"/>
</dbReference>
<dbReference type="PRINTS" id="PR00786">
    <property type="entry name" value="NEPRILYSIN"/>
</dbReference>
<feature type="domain" description="Peptidase M13 C-terminal" evidence="8">
    <location>
        <begin position="218"/>
        <end position="425"/>
    </location>
</feature>
<name>A0A0N4T509_BRUPA</name>
<dbReference type="SUPFAM" id="SSF55486">
    <property type="entry name" value="Metalloproteases ('zincins'), catalytic domain"/>
    <property type="match status" value="1"/>
</dbReference>
<evidence type="ECO:0000256" key="1">
    <source>
        <dbReference type="ARBA" id="ARBA00001947"/>
    </source>
</evidence>
<reference evidence="12" key="1">
    <citation type="submission" date="2017-02" db="UniProtKB">
        <authorList>
            <consortium name="WormBaseParasite"/>
        </authorList>
    </citation>
    <scope>IDENTIFICATION</scope>
</reference>
<evidence type="ECO:0000256" key="7">
    <source>
        <dbReference type="ARBA" id="ARBA00023049"/>
    </source>
</evidence>
<dbReference type="PROSITE" id="PS51885">
    <property type="entry name" value="NEPRILYSIN"/>
    <property type="match status" value="1"/>
</dbReference>
<evidence type="ECO:0000256" key="5">
    <source>
        <dbReference type="ARBA" id="ARBA00022801"/>
    </source>
</evidence>
<dbReference type="GO" id="GO:0046872">
    <property type="term" value="F:metal ion binding"/>
    <property type="evidence" value="ECO:0007669"/>
    <property type="project" value="UniProtKB-KW"/>
</dbReference>
<comment type="similarity">
    <text evidence="2">Belongs to the peptidase M13 family.</text>
</comment>
<evidence type="ECO:0000256" key="4">
    <source>
        <dbReference type="ARBA" id="ARBA00022723"/>
    </source>
</evidence>
<dbReference type="InterPro" id="IPR000718">
    <property type="entry name" value="Peptidase_M13"/>
</dbReference>
<keyword evidence="6" id="KW-0862">Zinc</keyword>
<keyword evidence="11" id="KW-1185">Reference proteome</keyword>
<dbReference type="Gene3D" id="1.10.1380.10">
    <property type="entry name" value="Neutral endopeptidase , domain2"/>
    <property type="match status" value="1"/>
</dbReference>
<evidence type="ECO:0000313" key="11">
    <source>
        <dbReference type="Proteomes" id="UP000278627"/>
    </source>
</evidence>
<dbReference type="InterPro" id="IPR018497">
    <property type="entry name" value="Peptidase_M13_C"/>
</dbReference>